<accession>A0A4D9EE47</accession>
<dbReference type="GO" id="GO:0006508">
    <property type="term" value="P:proteolysis"/>
    <property type="evidence" value="ECO:0007669"/>
    <property type="project" value="UniProtKB-KW"/>
</dbReference>
<feature type="compositionally biased region" description="Polar residues" evidence="1">
    <location>
        <begin position="19"/>
        <end position="29"/>
    </location>
</feature>
<name>A0A4D9EE47_9SAUR</name>
<protein>
    <submittedName>
        <fullName evidence="2">Mannan-binding lectin serine protease 1</fullName>
    </submittedName>
</protein>
<comment type="caution">
    <text evidence="2">The sequence shown here is derived from an EMBL/GenBank/DDBJ whole genome shotgun (WGS) entry which is preliminary data.</text>
</comment>
<keyword evidence="3" id="KW-1185">Reference proteome</keyword>
<evidence type="ECO:0000256" key="1">
    <source>
        <dbReference type="SAM" id="MobiDB-lite"/>
    </source>
</evidence>
<evidence type="ECO:0000313" key="2">
    <source>
        <dbReference type="EMBL" id="TFK05812.1"/>
    </source>
</evidence>
<reference evidence="2 3" key="2">
    <citation type="submission" date="2019-04" db="EMBL/GenBank/DDBJ databases">
        <title>The genome sequence of big-headed turtle.</title>
        <authorList>
            <person name="Gong S."/>
        </authorList>
    </citation>
    <scope>NUCLEOTIDE SEQUENCE [LARGE SCALE GENOMIC DNA]</scope>
    <source>
        <strain evidence="2">DO16091913</strain>
        <tissue evidence="2">Muscle</tissue>
    </source>
</reference>
<evidence type="ECO:0000313" key="3">
    <source>
        <dbReference type="Proteomes" id="UP000297703"/>
    </source>
</evidence>
<gene>
    <name evidence="2" type="ORF">DR999_PMT11439</name>
</gene>
<dbReference type="GO" id="GO:0008233">
    <property type="term" value="F:peptidase activity"/>
    <property type="evidence" value="ECO:0007669"/>
    <property type="project" value="UniProtKB-KW"/>
</dbReference>
<keyword evidence="2" id="KW-0378">Hydrolase</keyword>
<dbReference type="AlphaFoldDB" id="A0A4D9EE47"/>
<reference evidence="2 3" key="1">
    <citation type="submission" date="2019-04" db="EMBL/GenBank/DDBJ databases">
        <title>Draft genome of the big-headed turtle Platysternon megacephalum.</title>
        <authorList>
            <person name="Gong S."/>
        </authorList>
    </citation>
    <scope>NUCLEOTIDE SEQUENCE [LARGE SCALE GENOMIC DNA]</scope>
    <source>
        <strain evidence="2">DO16091913</strain>
        <tissue evidence="2">Muscle</tissue>
    </source>
</reference>
<proteinExistence type="predicted"/>
<keyword evidence="2" id="KW-0645">Protease</keyword>
<dbReference type="EMBL" id="QXTE01000107">
    <property type="protein sequence ID" value="TFK05812.1"/>
    <property type="molecule type" value="Genomic_DNA"/>
</dbReference>
<dbReference type="Proteomes" id="UP000297703">
    <property type="component" value="Unassembled WGS sequence"/>
</dbReference>
<feature type="region of interest" description="Disordered" evidence="1">
    <location>
        <begin position="1"/>
        <end position="56"/>
    </location>
</feature>
<organism evidence="2 3">
    <name type="scientific">Platysternon megacephalum</name>
    <name type="common">big-headed turtle</name>
    <dbReference type="NCBI Taxonomy" id="55544"/>
    <lineage>
        <taxon>Eukaryota</taxon>
        <taxon>Metazoa</taxon>
        <taxon>Chordata</taxon>
        <taxon>Craniata</taxon>
        <taxon>Vertebrata</taxon>
        <taxon>Euteleostomi</taxon>
        <taxon>Archelosauria</taxon>
        <taxon>Testudinata</taxon>
        <taxon>Testudines</taxon>
        <taxon>Cryptodira</taxon>
        <taxon>Durocryptodira</taxon>
        <taxon>Testudinoidea</taxon>
        <taxon>Platysternidae</taxon>
        <taxon>Platysternon</taxon>
    </lineage>
</organism>
<sequence length="109" mass="11518">MESPVTPFSLIPGGALEKSMSNPTITIQHDPTWGGRGGMCHDSQFQAAKGGGGGNENPLDYTPMLRLCYRFKANPMCLAALAPCLGHPSVAICNTAQTRAWGTLGREGQ</sequence>